<dbReference type="InterPro" id="IPR058636">
    <property type="entry name" value="Beta-barrel_YknX"/>
</dbReference>
<evidence type="ECO:0000259" key="8">
    <source>
        <dbReference type="Pfam" id="PF25989"/>
    </source>
</evidence>
<proteinExistence type="inferred from homology"/>
<comment type="similarity">
    <text evidence="2">Belongs to the membrane fusion protein (MFP) (TC 8.A.1) family.</text>
</comment>
<dbReference type="Gene3D" id="2.40.50.100">
    <property type="match status" value="1"/>
</dbReference>
<evidence type="ECO:0000313" key="11">
    <source>
        <dbReference type="Proteomes" id="UP000176300"/>
    </source>
</evidence>
<evidence type="ECO:0000256" key="3">
    <source>
        <dbReference type="ARBA" id="ARBA00023054"/>
    </source>
</evidence>
<evidence type="ECO:0000256" key="4">
    <source>
        <dbReference type="SAM" id="Coils"/>
    </source>
</evidence>
<feature type="coiled-coil region" evidence="4">
    <location>
        <begin position="346"/>
        <end position="417"/>
    </location>
</feature>
<evidence type="ECO:0000256" key="6">
    <source>
        <dbReference type="SAM" id="Phobius"/>
    </source>
</evidence>
<sequence>MVKKIIGFVSAHKLIALVLTGLAIFSGYLGYQKFATKEESVRYVSESVKKGVLVLSISGTGQIANSNQVDIKPKVSGNIVSINAVNGQKVKKGDLVVQIDSREAATEVAEAKANLEVAQLDLQELIMPTDQSTLLQAKNSLKDAEDSLIKLRLEHENSYKEAIDDKTNAELNLEESYVDAYNEIADTFLSLPDVVGGVYNVILSNGIIESGASTEGSSNKWALVNSINTNDWQERDKLTNYLNSAEGAYRDVKTEYDSNFEDYREVSRSSEEEMIENLLAQTLETSQNLADLIKLETNAIDYWVYYRTENKLSVFSAVSTYQSNLSSYTGIVNNQISSLLSIQNSIKNYKESITDAVKNIADMEINQPMEMAKSERTLEEKRDAVTDLEEGATELEIRNKEIAVEQKRNALVKAQQTYSDYFITAPFDGMIVNLDVVLGDNVSGSDTVLTLITDDKIAEVTLNEIDIAKVKLGQKVILEFDAVPGLSVTGEVVEMDVLGTVTQGVVSYGVKIGFDIQDETVKSGMSVSASIIIETKPDVLLVPIGAIKASGDNSYVEVMVDGNNVRKEVTTGLSNDMTIEIIEGLNEGDEVITQTINSGYSSTAGSSSSGSSKNQGPDAMGGAMMMMR</sequence>
<dbReference type="PANTHER" id="PTHR32347">
    <property type="entry name" value="EFFLUX SYSTEM COMPONENT YKNX-RELATED"/>
    <property type="match status" value="1"/>
</dbReference>
<dbReference type="Pfam" id="PF25989">
    <property type="entry name" value="YknX_C"/>
    <property type="match status" value="1"/>
</dbReference>
<evidence type="ECO:0000259" key="9">
    <source>
        <dbReference type="Pfam" id="PF25990"/>
    </source>
</evidence>
<protein>
    <submittedName>
        <fullName evidence="10">Uncharacterized protein</fullName>
    </submittedName>
</protein>
<dbReference type="EMBL" id="MFQS01000038">
    <property type="protein sequence ID" value="OGH82522.1"/>
    <property type="molecule type" value="Genomic_DNA"/>
</dbReference>
<dbReference type="InterPro" id="IPR006143">
    <property type="entry name" value="RND_pump_MFP"/>
</dbReference>
<evidence type="ECO:0000259" key="7">
    <source>
        <dbReference type="Pfam" id="PF25917"/>
    </source>
</evidence>
<comment type="subcellular location">
    <subcellularLocation>
        <location evidence="1">Cell envelope</location>
    </subcellularLocation>
</comment>
<dbReference type="Gene3D" id="1.10.287.470">
    <property type="entry name" value="Helix hairpin bin"/>
    <property type="match status" value="1"/>
</dbReference>
<dbReference type="InterPro" id="IPR058637">
    <property type="entry name" value="YknX-like_C"/>
</dbReference>
<dbReference type="SUPFAM" id="SSF111369">
    <property type="entry name" value="HlyD-like secretion proteins"/>
    <property type="match status" value="1"/>
</dbReference>
<feature type="domain" description="YknX-like beta-barrel" evidence="9">
    <location>
        <begin position="459"/>
        <end position="531"/>
    </location>
</feature>
<feature type="transmembrane region" description="Helical" evidence="6">
    <location>
        <begin position="12"/>
        <end position="31"/>
    </location>
</feature>
<evidence type="ECO:0000256" key="2">
    <source>
        <dbReference type="ARBA" id="ARBA00009477"/>
    </source>
</evidence>
<gene>
    <name evidence="10" type="ORF">A2373_03310</name>
</gene>
<reference evidence="10 11" key="1">
    <citation type="journal article" date="2016" name="Nat. Commun.">
        <title>Thousands of microbial genomes shed light on interconnected biogeochemical processes in an aquifer system.</title>
        <authorList>
            <person name="Anantharaman K."/>
            <person name="Brown C.T."/>
            <person name="Hug L.A."/>
            <person name="Sharon I."/>
            <person name="Castelle C.J."/>
            <person name="Probst A.J."/>
            <person name="Thomas B.C."/>
            <person name="Singh A."/>
            <person name="Wilkins M.J."/>
            <person name="Karaoz U."/>
            <person name="Brodie E.L."/>
            <person name="Williams K.H."/>
            <person name="Hubbard S.S."/>
            <person name="Banfield J.F."/>
        </authorList>
    </citation>
    <scope>NUCLEOTIDE SEQUENCE [LARGE SCALE GENOMIC DNA]</scope>
</reference>
<keyword evidence="3 4" id="KW-0175">Coiled coil</keyword>
<dbReference type="GO" id="GO:0016020">
    <property type="term" value="C:membrane"/>
    <property type="evidence" value="ECO:0007669"/>
    <property type="project" value="InterPro"/>
</dbReference>
<dbReference type="GO" id="GO:0022857">
    <property type="term" value="F:transmembrane transporter activity"/>
    <property type="evidence" value="ECO:0007669"/>
    <property type="project" value="InterPro"/>
</dbReference>
<organism evidence="10 11">
    <name type="scientific">Candidatus Magasanikbacteria bacterium RIFOXYB1_FULL_40_15</name>
    <dbReference type="NCBI Taxonomy" id="1798697"/>
    <lineage>
        <taxon>Bacteria</taxon>
        <taxon>Candidatus Magasanikiibacteriota</taxon>
    </lineage>
</organism>
<feature type="compositionally biased region" description="Low complexity" evidence="5">
    <location>
        <begin position="598"/>
        <end position="612"/>
    </location>
</feature>
<dbReference type="InterPro" id="IPR058625">
    <property type="entry name" value="MdtA-like_BSH"/>
</dbReference>
<name>A0A1F6NF63_9BACT</name>
<dbReference type="InterPro" id="IPR050465">
    <property type="entry name" value="UPF0194_transport"/>
</dbReference>
<comment type="caution">
    <text evidence="10">The sequence shown here is derived from an EMBL/GenBank/DDBJ whole genome shotgun (WGS) entry which is preliminary data.</text>
</comment>
<dbReference type="STRING" id="1798697.A2373_03310"/>
<dbReference type="Gene3D" id="2.40.30.170">
    <property type="match status" value="1"/>
</dbReference>
<feature type="domain" description="Multidrug resistance protein MdtA-like barrel-sandwich hybrid" evidence="7">
    <location>
        <begin position="67"/>
        <end position="448"/>
    </location>
</feature>
<feature type="coiled-coil region" evidence="4">
    <location>
        <begin position="101"/>
        <end position="161"/>
    </location>
</feature>
<dbReference type="Gene3D" id="2.40.420.20">
    <property type="match status" value="1"/>
</dbReference>
<evidence type="ECO:0000256" key="1">
    <source>
        <dbReference type="ARBA" id="ARBA00004196"/>
    </source>
</evidence>
<evidence type="ECO:0000256" key="5">
    <source>
        <dbReference type="SAM" id="MobiDB-lite"/>
    </source>
</evidence>
<keyword evidence="6" id="KW-0812">Transmembrane</keyword>
<keyword evidence="6" id="KW-0472">Membrane</keyword>
<evidence type="ECO:0000313" key="10">
    <source>
        <dbReference type="EMBL" id="OGH82522.1"/>
    </source>
</evidence>
<dbReference type="GO" id="GO:0030313">
    <property type="term" value="C:cell envelope"/>
    <property type="evidence" value="ECO:0007669"/>
    <property type="project" value="UniProtKB-SubCell"/>
</dbReference>
<dbReference type="Pfam" id="PF25990">
    <property type="entry name" value="Beta-barrel_YknX"/>
    <property type="match status" value="1"/>
</dbReference>
<keyword evidence="6" id="KW-1133">Transmembrane helix</keyword>
<accession>A0A1F6NF63</accession>
<feature type="domain" description="YknX-like C-terminal permuted SH3-like" evidence="8">
    <location>
        <begin position="540"/>
        <end position="594"/>
    </location>
</feature>
<feature type="region of interest" description="Disordered" evidence="5">
    <location>
        <begin position="598"/>
        <end position="628"/>
    </location>
</feature>
<dbReference type="AlphaFoldDB" id="A0A1F6NF63"/>
<dbReference type="NCBIfam" id="TIGR01730">
    <property type="entry name" value="RND_mfp"/>
    <property type="match status" value="1"/>
</dbReference>
<dbReference type="Pfam" id="PF25917">
    <property type="entry name" value="BSH_RND"/>
    <property type="match status" value="1"/>
</dbReference>
<dbReference type="Proteomes" id="UP000176300">
    <property type="component" value="Unassembled WGS sequence"/>
</dbReference>